<evidence type="ECO:0000256" key="1">
    <source>
        <dbReference type="SAM" id="MobiDB-lite"/>
    </source>
</evidence>
<feature type="region of interest" description="Disordered" evidence="1">
    <location>
        <begin position="1"/>
        <end position="30"/>
    </location>
</feature>
<dbReference type="Proteomes" id="UP001604336">
    <property type="component" value="Unassembled WGS sequence"/>
</dbReference>
<name>A0ABD1U003_9LAMI</name>
<dbReference type="AlphaFoldDB" id="A0ABD1U003"/>
<evidence type="ECO:0000313" key="2">
    <source>
        <dbReference type="EMBL" id="KAL2518301.1"/>
    </source>
</evidence>
<reference evidence="3" key="1">
    <citation type="submission" date="2024-07" db="EMBL/GenBank/DDBJ databases">
        <title>Two chromosome-level genome assemblies of Korean endemic species Abeliophyllum distichum and Forsythia ovata (Oleaceae).</title>
        <authorList>
            <person name="Jang H."/>
        </authorList>
    </citation>
    <scope>NUCLEOTIDE SEQUENCE [LARGE SCALE GENOMIC DNA]</scope>
</reference>
<keyword evidence="3" id="KW-1185">Reference proteome</keyword>
<evidence type="ECO:0000313" key="3">
    <source>
        <dbReference type="Proteomes" id="UP001604336"/>
    </source>
</evidence>
<protein>
    <submittedName>
        <fullName evidence="2">Uncharacterized protein</fullName>
    </submittedName>
</protein>
<dbReference type="EMBL" id="JBFOLK010000004">
    <property type="protein sequence ID" value="KAL2518301.1"/>
    <property type="molecule type" value="Genomic_DNA"/>
</dbReference>
<sequence length="107" mass="11709">MDEADDEEDAPSPSHSRDIPSSHMPLSPSSDFFFTEDHYNLLNGQIDSLTTTVDGLQNMVGGLQHSVEGLHHSVNNLTSLLQQVLASQQAIHSHLDTEFPPPPPPEI</sequence>
<comment type="caution">
    <text evidence="2">The sequence shown here is derived from an EMBL/GenBank/DDBJ whole genome shotgun (WGS) entry which is preliminary data.</text>
</comment>
<feature type="compositionally biased region" description="Acidic residues" evidence="1">
    <location>
        <begin position="1"/>
        <end position="10"/>
    </location>
</feature>
<organism evidence="2 3">
    <name type="scientific">Abeliophyllum distichum</name>
    <dbReference type="NCBI Taxonomy" id="126358"/>
    <lineage>
        <taxon>Eukaryota</taxon>
        <taxon>Viridiplantae</taxon>
        <taxon>Streptophyta</taxon>
        <taxon>Embryophyta</taxon>
        <taxon>Tracheophyta</taxon>
        <taxon>Spermatophyta</taxon>
        <taxon>Magnoliopsida</taxon>
        <taxon>eudicotyledons</taxon>
        <taxon>Gunneridae</taxon>
        <taxon>Pentapetalae</taxon>
        <taxon>asterids</taxon>
        <taxon>lamiids</taxon>
        <taxon>Lamiales</taxon>
        <taxon>Oleaceae</taxon>
        <taxon>Forsythieae</taxon>
        <taxon>Abeliophyllum</taxon>
    </lineage>
</organism>
<gene>
    <name evidence="2" type="ORF">Adt_14548</name>
</gene>
<proteinExistence type="predicted"/>
<accession>A0ABD1U003</accession>